<accession>A0A845QAK3</accession>
<protein>
    <submittedName>
        <fullName evidence="3">Helix-turn-helix domain-containing protein</fullName>
    </submittedName>
</protein>
<sequence length="192" mass="20994">MQTRIRHYRKLRGLTLQQLAERVGTTAQTVSRLETGNMTVSMDWLQRFADIFELHVADLIEGGRGREIDLLGTLAGDGAVLSNGDADGTSITLDVPADRPVAVRLAARVGRYEAGDILIGNRLEGADLAGTHGQDCLVPGEGHTLYLRRLARETDGTFTLMPLDSGGDIRFGVALDWAARIVMRVSYFRDAR</sequence>
<keyword evidence="4" id="KW-1185">Reference proteome</keyword>
<dbReference type="InterPro" id="IPR001387">
    <property type="entry name" value="Cro/C1-type_HTH"/>
</dbReference>
<dbReference type="SMART" id="SM00530">
    <property type="entry name" value="HTH_XRE"/>
    <property type="match status" value="1"/>
</dbReference>
<dbReference type="Proteomes" id="UP000470384">
    <property type="component" value="Unassembled WGS sequence"/>
</dbReference>
<evidence type="ECO:0000256" key="1">
    <source>
        <dbReference type="ARBA" id="ARBA00023125"/>
    </source>
</evidence>
<evidence type="ECO:0000313" key="4">
    <source>
        <dbReference type="Proteomes" id="UP000470384"/>
    </source>
</evidence>
<dbReference type="OrthoDB" id="7404022at2"/>
<dbReference type="GO" id="GO:0005829">
    <property type="term" value="C:cytosol"/>
    <property type="evidence" value="ECO:0007669"/>
    <property type="project" value="TreeGrafter"/>
</dbReference>
<dbReference type="InterPro" id="IPR010982">
    <property type="entry name" value="Lambda_DNA-bd_dom_sf"/>
</dbReference>
<dbReference type="GO" id="GO:0003700">
    <property type="term" value="F:DNA-binding transcription factor activity"/>
    <property type="evidence" value="ECO:0007669"/>
    <property type="project" value="TreeGrafter"/>
</dbReference>
<feature type="domain" description="HTH cro/C1-type" evidence="2">
    <location>
        <begin position="5"/>
        <end position="59"/>
    </location>
</feature>
<dbReference type="CDD" id="cd00093">
    <property type="entry name" value="HTH_XRE"/>
    <property type="match status" value="1"/>
</dbReference>
<dbReference type="GO" id="GO:0003677">
    <property type="term" value="F:DNA binding"/>
    <property type="evidence" value="ECO:0007669"/>
    <property type="project" value="UniProtKB-KW"/>
</dbReference>
<dbReference type="RefSeq" id="WP_160587344.1">
    <property type="nucleotide sequence ID" value="NZ_BMHN01000001.1"/>
</dbReference>
<gene>
    <name evidence="3" type="ORF">GTQ45_06295</name>
</gene>
<dbReference type="Pfam" id="PF13560">
    <property type="entry name" value="HTH_31"/>
    <property type="match status" value="1"/>
</dbReference>
<keyword evidence="1" id="KW-0238">DNA-binding</keyword>
<dbReference type="InterPro" id="IPR050807">
    <property type="entry name" value="TransReg_Diox_bact_type"/>
</dbReference>
<dbReference type="PANTHER" id="PTHR46797:SF1">
    <property type="entry name" value="METHYLPHOSPHONATE SYNTHASE"/>
    <property type="match status" value="1"/>
</dbReference>
<dbReference type="AlphaFoldDB" id="A0A845QAK3"/>
<evidence type="ECO:0000313" key="3">
    <source>
        <dbReference type="EMBL" id="NBG95338.1"/>
    </source>
</evidence>
<dbReference type="EMBL" id="WXYQ01000005">
    <property type="protein sequence ID" value="NBG95338.1"/>
    <property type="molecule type" value="Genomic_DNA"/>
</dbReference>
<dbReference type="SUPFAM" id="SSF47413">
    <property type="entry name" value="lambda repressor-like DNA-binding domains"/>
    <property type="match status" value="1"/>
</dbReference>
<dbReference type="Gene3D" id="1.10.260.40">
    <property type="entry name" value="lambda repressor-like DNA-binding domains"/>
    <property type="match status" value="1"/>
</dbReference>
<evidence type="ECO:0000259" key="2">
    <source>
        <dbReference type="PROSITE" id="PS50943"/>
    </source>
</evidence>
<dbReference type="PROSITE" id="PS50943">
    <property type="entry name" value="HTH_CROC1"/>
    <property type="match status" value="1"/>
</dbReference>
<proteinExistence type="predicted"/>
<comment type="caution">
    <text evidence="3">The sequence shown here is derived from an EMBL/GenBank/DDBJ whole genome shotgun (WGS) entry which is preliminary data.</text>
</comment>
<dbReference type="GeneID" id="300655196"/>
<organism evidence="3 4">
    <name type="scientific">Pyruvatibacter mobilis</name>
    <dbReference type="NCBI Taxonomy" id="1712261"/>
    <lineage>
        <taxon>Bacteria</taxon>
        <taxon>Pseudomonadati</taxon>
        <taxon>Pseudomonadota</taxon>
        <taxon>Alphaproteobacteria</taxon>
        <taxon>Hyphomicrobiales</taxon>
        <taxon>Parvibaculaceae</taxon>
        <taxon>Pyruvatibacter</taxon>
    </lineage>
</organism>
<reference evidence="3 4" key="1">
    <citation type="journal article" date="2016" name="Int. J. Syst. Evol. Microbiol.">
        <title>Pyruvatibacter mobilis gen. nov., sp. nov., a marine bacterium from the culture broth of Picochlorum sp. 122.</title>
        <authorList>
            <person name="Wang G."/>
            <person name="Tang M."/>
            <person name="Wu H."/>
            <person name="Dai S."/>
            <person name="Li T."/>
            <person name="Chen C."/>
            <person name="He H."/>
            <person name="Fan J."/>
            <person name="Xiang W."/>
            <person name="Li X."/>
        </authorList>
    </citation>
    <scope>NUCLEOTIDE SEQUENCE [LARGE SCALE GENOMIC DNA]</scope>
    <source>
        <strain evidence="3 4">GYP-11</strain>
    </source>
</reference>
<dbReference type="PANTHER" id="PTHR46797">
    <property type="entry name" value="HTH-TYPE TRANSCRIPTIONAL REGULATOR"/>
    <property type="match status" value="1"/>
</dbReference>
<name>A0A845QAK3_9HYPH</name>